<gene>
    <name evidence="1" type="ORF">M378DRAFT_370229</name>
</gene>
<organism evidence="1 2">
    <name type="scientific">Amanita muscaria (strain Koide BX008)</name>
    <dbReference type="NCBI Taxonomy" id="946122"/>
    <lineage>
        <taxon>Eukaryota</taxon>
        <taxon>Fungi</taxon>
        <taxon>Dikarya</taxon>
        <taxon>Basidiomycota</taxon>
        <taxon>Agaricomycotina</taxon>
        <taxon>Agaricomycetes</taxon>
        <taxon>Agaricomycetidae</taxon>
        <taxon>Agaricales</taxon>
        <taxon>Pluteineae</taxon>
        <taxon>Amanitaceae</taxon>
        <taxon>Amanita</taxon>
    </lineage>
</organism>
<sequence length="178" mass="20701">MSTLAFQVRFQDQRLRPPIHAYPIDQPFQQERFVVNQIFPPHMPVQVNDYPVIGEYFQEVPPFDIGHGIHVQVDDVPIPLLPIIHDQPIDWQFELHHLIHEELTNQRHFLPVVTEIAGDNERTTYDAVGEEEQLAHRWPFLDAEAGEPDQAMSFNENMKLCTLVIVVVLRRILCNPAQ</sequence>
<proteinExistence type="predicted"/>
<dbReference type="EMBL" id="KN818235">
    <property type="protein sequence ID" value="KIL66600.1"/>
    <property type="molecule type" value="Genomic_DNA"/>
</dbReference>
<evidence type="ECO:0000313" key="1">
    <source>
        <dbReference type="EMBL" id="KIL66600.1"/>
    </source>
</evidence>
<dbReference type="AlphaFoldDB" id="A0A0C2STB5"/>
<keyword evidence="2" id="KW-1185">Reference proteome</keyword>
<reference evidence="1 2" key="1">
    <citation type="submission" date="2014-04" db="EMBL/GenBank/DDBJ databases">
        <title>Evolutionary Origins and Diversification of the Mycorrhizal Mutualists.</title>
        <authorList>
            <consortium name="DOE Joint Genome Institute"/>
            <consortium name="Mycorrhizal Genomics Consortium"/>
            <person name="Kohler A."/>
            <person name="Kuo A."/>
            <person name="Nagy L.G."/>
            <person name="Floudas D."/>
            <person name="Copeland A."/>
            <person name="Barry K.W."/>
            <person name="Cichocki N."/>
            <person name="Veneault-Fourrey C."/>
            <person name="LaButti K."/>
            <person name="Lindquist E.A."/>
            <person name="Lipzen A."/>
            <person name="Lundell T."/>
            <person name="Morin E."/>
            <person name="Murat C."/>
            <person name="Riley R."/>
            <person name="Ohm R."/>
            <person name="Sun H."/>
            <person name="Tunlid A."/>
            <person name="Henrissat B."/>
            <person name="Grigoriev I.V."/>
            <person name="Hibbett D.S."/>
            <person name="Martin F."/>
        </authorList>
    </citation>
    <scope>NUCLEOTIDE SEQUENCE [LARGE SCALE GENOMIC DNA]</scope>
    <source>
        <strain evidence="1 2">Koide BX008</strain>
    </source>
</reference>
<dbReference type="InParanoid" id="A0A0C2STB5"/>
<dbReference type="Proteomes" id="UP000054549">
    <property type="component" value="Unassembled WGS sequence"/>
</dbReference>
<name>A0A0C2STB5_AMAMK</name>
<dbReference type="HOGENOM" id="CLU_1510208_0_0_1"/>
<accession>A0A0C2STB5</accession>
<evidence type="ECO:0000313" key="2">
    <source>
        <dbReference type="Proteomes" id="UP000054549"/>
    </source>
</evidence>
<protein>
    <submittedName>
        <fullName evidence="1">Uncharacterized protein</fullName>
    </submittedName>
</protein>